<name>A0A5C3MD19_9AGAR</name>
<protein>
    <submittedName>
        <fullName evidence="2">Uncharacterized protein</fullName>
    </submittedName>
</protein>
<evidence type="ECO:0000256" key="1">
    <source>
        <dbReference type="SAM" id="MobiDB-lite"/>
    </source>
</evidence>
<sequence length="256" mass="27582">MTTLPSFVELMASLGLEQKPQVDKQSPSPSPSPSVSPRLVNGGAPSSPTRSKSSPSLRDLSVSRNRVARYSPYSPAVSFTRRGSLSSVSSSSSSEYDRSPTHHKFSSSPPPLSLRARRSGNKLSINVYGSNGDLPANMPISSYVRRKTPGASPTSPTFPREHRPESPATPPLPLGVPILPTLLPNSANSDCFPITPSSDIGMSCSVHDSKSSPEIIDGPLHTRHYRRHTGVRISTPPRSAEFGEHIFIRRHIVDTA</sequence>
<feature type="region of interest" description="Disordered" evidence="1">
    <location>
        <begin position="15"/>
        <end position="170"/>
    </location>
</feature>
<keyword evidence="3" id="KW-1185">Reference proteome</keyword>
<organism evidence="2 3">
    <name type="scientific">Crucibulum laeve</name>
    <dbReference type="NCBI Taxonomy" id="68775"/>
    <lineage>
        <taxon>Eukaryota</taxon>
        <taxon>Fungi</taxon>
        <taxon>Dikarya</taxon>
        <taxon>Basidiomycota</taxon>
        <taxon>Agaricomycotina</taxon>
        <taxon>Agaricomycetes</taxon>
        <taxon>Agaricomycetidae</taxon>
        <taxon>Agaricales</taxon>
        <taxon>Agaricineae</taxon>
        <taxon>Nidulariaceae</taxon>
        <taxon>Crucibulum</taxon>
    </lineage>
</organism>
<dbReference type="EMBL" id="ML213591">
    <property type="protein sequence ID" value="TFK43349.1"/>
    <property type="molecule type" value="Genomic_DNA"/>
</dbReference>
<proteinExistence type="predicted"/>
<reference evidence="2 3" key="1">
    <citation type="journal article" date="2019" name="Nat. Ecol. Evol.">
        <title>Megaphylogeny resolves global patterns of mushroom evolution.</title>
        <authorList>
            <person name="Varga T."/>
            <person name="Krizsan K."/>
            <person name="Foldi C."/>
            <person name="Dima B."/>
            <person name="Sanchez-Garcia M."/>
            <person name="Sanchez-Ramirez S."/>
            <person name="Szollosi G.J."/>
            <person name="Szarkandi J.G."/>
            <person name="Papp V."/>
            <person name="Albert L."/>
            <person name="Andreopoulos W."/>
            <person name="Angelini C."/>
            <person name="Antonin V."/>
            <person name="Barry K.W."/>
            <person name="Bougher N.L."/>
            <person name="Buchanan P."/>
            <person name="Buyck B."/>
            <person name="Bense V."/>
            <person name="Catcheside P."/>
            <person name="Chovatia M."/>
            <person name="Cooper J."/>
            <person name="Damon W."/>
            <person name="Desjardin D."/>
            <person name="Finy P."/>
            <person name="Geml J."/>
            <person name="Haridas S."/>
            <person name="Hughes K."/>
            <person name="Justo A."/>
            <person name="Karasinski D."/>
            <person name="Kautmanova I."/>
            <person name="Kiss B."/>
            <person name="Kocsube S."/>
            <person name="Kotiranta H."/>
            <person name="LaButti K.M."/>
            <person name="Lechner B.E."/>
            <person name="Liimatainen K."/>
            <person name="Lipzen A."/>
            <person name="Lukacs Z."/>
            <person name="Mihaltcheva S."/>
            <person name="Morgado L.N."/>
            <person name="Niskanen T."/>
            <person name="Noordeloos M.E."/>
            <person name="Ohm R.A."/>
            <person name="Ortiz-Santana B."/>
            <person name="Ovrebo C."/>
            <person name="Racz N."/>
            <person name="Riley R."/>
            <person name="Savchenko A."/>
            <person name="Shiryaev A."/>
            <person name="Soop K."/>
            <person name="Spirin V."/>
            <person name="Szebenyi C."/>
            <person name="Tomsovsky M."/>
            <person name="Tulloss R.E."/>
            <person name="Uehling J."/>
            <person name="Grigoriev I.V."/>
            <person name="Vagvolgyi C."/>
            <person name="Papp T."/>
            <person name="Martin F.M."/>
            <person name="Miettinen O."/>
            <person name="Hibbett D.S."/>
            <person name="Nagy L.G."/>
        </authorList>
    </citation>
    <scope>NUCLEOTIDE SEQUENCE [LARGE SCALE GENOMIC DNA]</scope>
    <source>
        <strain evidence="2 3">CBS 166.37</strain>
    </source>
</reference>
<dbReference type="OrthoDB" id="3233824at2759"/>
<gene>
    <name evidence="2" type="ORF">BDQ12DRAFT_674822</name>
</gene>
<dbReference type="Proteomes" id="UP000308652">
    <property type="component" value="Unassembled WGS sequence"/>
</dbReference>
<dbReference type="AlphaFoldDB" id="A0A5C3MD19"/>
<evidence type="ECO:0000313" key="2">
    <source>
        <dbReference type="EMBL" id="TFK43349.1"/>
    </source>
</evidence>
<feature type="compositionally biased region" description="Low complexity" evidence="1">
    <location>
        <begin position="84"/>
        <end position="94"/>
    </location>
</feature>
<feature type="compositionally biased region" description="Low complexity" evidence="1">
    <location>
        <begin position="45"/>
        <end position="56"/>
    </location>
</feature>
<dbReference type="STRING" id="68775.A0A5C3MD19"/>
<evidence type="ECO:0000313" key="3">
    <source>
        <dbReference type="Proteomes" id="UP000308652"/>
    </source>
</evidence>
<accession>A0A5C3MD19</accession>